<name>A0A1B7MVQ0_9AGAM</name>
<dbReference type="InParanoid" id="A0A1B7MVQ0"/>
<gene>
    <name evidence="2" type="ORF">K503DRAFT_857829</name>
</gene>
<evidence type="ECO:0000256" key="1">
    <source>
        <dbReference type="SAM" id="Phobius"/>
    </source>
</evidence>
<reference evidence="2 3" key="1">
    <citation type="submission" date="2016-06" db="EMBL/GenBank/DDBJ databases">
        <title>Comparative genomics of the ectomycorrhizal sister species Rhizopogon vinicolor and Rhizopogon vesiculosus (Basidiomycota: Boletales) reveals a divergence of the mating type B locus.</title>
        <authorList>
            <consortium name="DOE Joint Genome Institute"/>
            <person name="Mujic A.B."/>
            <person name="Kuo A."/>
            <person name="Tritt A."/>
            <person name="Lipzen A."/>
            <person name="Chen C."/>
            <person name="Johnson J."/>
            <person name="Sharma A."/>
            <person name="Barry K."/>
            <person name="Grigoriev I.V."/>
            <person name="Spatafora J.W."/>
        </authorList>
    </citation>
    <scope>NUCLEOTIDE SEQUENCE [LARGE SCALE GENOMIC DNA]</scope>
    <source>
        <strain evidence="2 3">AM-OR11-026</strain>
    </source>
</reference>
<keyword evidence="3" id="KW-1185">Reference proteome</keyword>
<organism evidence="2 3">
    <name type="scientific">Rhizopogon vinicolor AM-OR11-026</name>
    <dbReference type="NCBI Taxonomy" id="1314800"/>
    <lineage>
        <taxon>Eukaryota</taxon>
        <taxon>Fungi</taxon>
        <taxon>Dikarya</taxon>
        <taxon>Basidiomycota</taxon>
        <taxon>Agaricomycotina</taxon>
        <taxon>Agaricomycetes</taxon>
        <taxon>Agaricomycetidae</taxon>
        <taxon>Boletales</taxon>
        <taxon>Suillineae</taxon>
        <taxon>Rhizopogonaceae</taxon>
        <taxon>Rhizopogon</taxon>
    </lineage>
</organism>
<dbReference type="AlphaFoldDB" id="A0A1B7MVQ0"/>
<keyword evidence="1" id="KW-1133">Transmembrane helix</keyword>
<evidence type="ECO:0000313" key="2">
    <source>
        <dbReference type="EMBL" id="OAX36682.1"/>
    </source>
</evidence>
<feature type="transmembrane region" description="Helical" evidence="1">
    <location>
        <begin position="54"/>
        <end position="71"/>
    </location>
</feature>
<keyword evidence="1" id="KW-0812">Transmembrane</keyword>
<sequence>MSENACTDTRGEQSQPFQFDPIKCLTVSSTPFADLILSHDDHSTNCCCFCICDIVAIVSNVIILSISYAFADAVSLMKNMSLPASHKGIVNTPIKPEQKCSGNHRPSFISIPTICPP</sequence>
<keyword evidence="1" id="KW-0472">Membrane</keyword>
<protein>
    <submittedName>
        <fullName evidence="2">Uncharacterized protein</fullName>
    </submittedName>
</protein>
<accession>A0A1B7MVQ0</accession>
<evidence type="ECO:0000313" key="3">
    <source>
        <dbReference type="Proteomes" id="UP000092154"/>
    </source>
</evidence>
<dbReference type="EMBL" id="KV448400">
    <property type="protein sequence ID" value="OAX36682.1"/>
    <property type="molecule type" value="Genomic_DNA"/>
</dbReference>
<dbReference type="Proteomes" id="UP000092154">
    <property type="component" value="Unassembled WGS sequence"/>
</dbReference>
<proteinExistence type="predicted"/>